<dbReference type="AlphaFoldDB" id="A0AA35LR87"/>
<feature type="chain" id="PRO_5041423761" description="Ubiquitin 3 binding protein But2 C-terminal domain-containing protein" evidence="1">
    <location>
        <begin position="20"/>
        <end position="197"/>
    </location>
</feature>
<accession>A0AA35LR87</accession>
<gene>
    <name evidence="2" type="ORF">CCHLO57077_00016007</name>
</gene>
<evidence type="ECO:0000313" key="3">
    <source>
        <dbReference type="Proteomes" id="UP001160390"/>
    </source>
</evidence>
<sequence>MLFSDIILVTLMGSGCVAASPLGTNDGPPDFFDFFKPSKVGLYNTGTGSIALAPAGVVSKFPSDGGQDTTTLLTFTYPPEVAGKKCFFAFYLDSTASVSGSGKIDLFSSLGPAPDFASGWPPGNQRDKHIGRLSACLEDFARWDATYDSYLTEETDCKAPGTVEAYELVGVYDDDFVSWDPSMAGLEIHYIYLMVES</sequence>
<comment type="caution">
    <text evidence="2">The sequence shown here is derived from an EMBL/GenBank/DDBJ whole genome shotgun (WGS) entry which is preliminary data.</text>
</comment>
<reference evidence="2" key="1">
    <citation type="submission" date="2023-01" db="EMBL/GenBank/DDBJ databases">
        <authorList>
            <person name="Piombo E."/>
        </authorList>
    </citation>
    <scope>NUCLEOTIDE SEQUENCE</scope>
</reference>
<dbReference type="Proteomes" id="UP001160390">
    <property type="component" value="Unassembled WGS sequence"/>
</dbReference>
<evidence type="ECO:0000256" key="1">
    <source>
        <dbReference type="SAM" id="SignalP"/>
    </source>
</evidence>
<dbReference type="EMBL" id="CABFNP030000521">
    <property type="protein sequence ID" value="CAI6037671.1"/>
    <property type="molecule type" value="Genomic_DNA"/>
</dbReference>
<feature type="signal peptide" evidence="1">
    <location>
        <begin position="1"/>
        <end position="19"/>
    </location>
</feature>
<name>A0AA35LR87_9HYPO</name>
<protein>
    <recommendedName>
        <fullName evidence="4">Ubiquitin 3 binding protein But2 C-terminal domain-containing protein</fullName>
    </recommendedName>
</protein>
<keyword evidence="1" id="KW-0732">Signal</keyword>
<keyword evidence="3" id="KW-1185">Reference proteome</keyword>
<organism evidence="2 3">
    <name type="scientific">Clonostachys chloroleuca</name>
    <dbReference type="NCBI Taxonomy" id="1926264"/>
    <lineage>
        <taxon>Eukaryota</taxon>
        <taxon>Fungi</taxon>
        <taxon>Dikarya</taxon>
        <taxon>Ascomycota</taxon>
        <taxon>Pezizomycotina</taxon>
        <taxon>Sordariomycetes</taxon>
        <taxon>Hypocreomycetidae</taxon>
        <taxon>Hypocreales</taxon>
        <taxon>Bionectriaceae</taxon>
        <taxon>Clonostachys</taxon>
    </lineage>
</organism>
<evidence type="ECO:0008006" key="4">
    <source>
        <dbReference type="Google" id="ProtNLM"/>
    </source>
</evidence>
<evidence type="ECO:0000313" key="2">
    <source>
        <dbReference type="EMBL" id="CAI6037671.1"/>
    </source>
</evidence>
<proteinExistence type="predicted"/>